<evidence type="ECO:0000259" key="2">
    <source>
        <dbReference type="Pfam" id="PF13581"/>
    </source>
</evidence>
<sequence length="152" mass="16545">MGAAPMNSSGDSGDTIRLTIGSRLEQLSMVHALIAGLAQQYELGDEAENALMIAVIEAGTNAIQHGNVFADDKSVTFDFTVHPSDIIVQVDDFGEGFDPRKVANPTDESHLLNPHGRGLYLMRSLMDEVTFRTRPDHGTTVILRKARLTPAR</sequence>
<dbReference type="Pfam" id="PF13581">
    <property type="entry name" value="HATPase_c_2"/>
    <property type="match status" value="1"/>
</dbReference>
<dbReference type="AlphaFoldDB" id="A0A538THN4"/>
<dbReference type="PANTHER" id="PTHR35526">
    <property type="entry name" value="ANTI-SIGMA-F FACTOR RSBW-RELATED"/>
    <property type="match status" value="1"/>
</dbReference>
<proteinExistence type="predicted"/>
<comment type="caution">
    <text evidence="3">The sequence shown here is derived from an EMBL/GenBank/DDBJ whole genome shotgun (WGS) entry which is preliminary data.</text>
</comment>
<dbReference type="EMBL" id="VBOZ01000033">
    <property type="protein sequence ID" value="TMQ63135.1"/>
    <property type="molecule type" value="Genomic_DNA"/>
</dbReference>
<dbReference type="PANTHER" id="PTHR35526:SF3">
    <property type="entry name" value="ANTI-SIGMA-F FACTOR RSBW"/>
    <property type="match status" value="1"/>
</dbReference>
<dbReference type="GO" id="GO:0005524">
    <property type="term" value="F:ATP binding"/>
    <property type="evidence" value="ECO:0007669"/>
    <property type="project" value="UniProtKB-KW"/>
</dbReference>
<evidence type="ECO:0000313" key="3">
    <source>
        <dbReference type="EMBL" id="TMQ63135.1"/>
    </source>
</evidence>
<feature type="domain" description="Histidine kinase/HSP90-like ATPase" evidence="2">
    <location>
        <begin position="22"/>
        <end position="145"/>
    </location>
</feature>
<protein>
    <submittedName>
        <fullName evidence="3">ATP-binding protein</fullName>
    </submittedName>
</protein>
<evidence type="ECO:0000313" key="4">
    <source>
        <dbReference type="Proteomes" id="UP000317691"/>
    </source>
</evidence>
<keyword evidence="1" id="KW-0723">Serine/threonine-protein kinase</keyword>
<keyword evidence="1" id="KW-0418">Kinase</keyword>
<dbReference type="SUPFAM" id="SSF55874">
    <property type="entry name" value="ATPase domain of HSP90 chaperone/DNA topoisomerase II/histidine kinase"/>
    <property type="match status" value="1"/>
</dbReference>
<dbReference type="Gene3D" id="3.30.565.10">
    <property type="entry name" value="Histidine kinase-like ATPase, C-terminal domain"/>
    <property type="match status" value="1"/>
</dbReference>
<evidence type="ECO:0000256" key="1">
    <source>
        <dbReference type="ARBA" id="ARBA00022527"/>
    </source>
</evidence>
<keyword evidence="3" id="KW-0067">ATP-binding</keyword>
<organism evidence="3 4">
    <name type="scientific">Eiseniibacteriota bacterium</name>
    <dbReference type="NCBI Taxonomy" id="2212470"/>
    <lineage>
        <taxon>Bacteria</taxon>
        <taxon>Candidatus Eiseniibacteriota</taxon>
    </lineage>
</organism>
<dbReference type="InterPro" id="IPR003594">
    <property type="entry name" value="HATPase_dom"/>
</dbReference>
<dbReference type="InterPro" id="IPR036890">
    <property type="entry name" value="HATPase_C_sf"/>
</dbReference>
<dbReference type="InterPro" id="IPR050267">
    <property type="entry name" value="Anti-sigma-factor_SerPK"/>
</dbReference>
<reference evidence="3 4" key="1">
    <citation type="journal article" date="2019" name="Nat. Microbiol.">
        <title>Mediterranean grassland soil C-N compound turnover is dependent on rainfall and depth, and is mediated by genomically divergent microorganisms.</title>
        <authorList>
            <person name="Diamond S."/>
            <person name="Andeer P.F."/>
            <person name="Li Z."/>
            <person name="Crits-Christoph A."/>
            <person name="Burstein D."/>
            <person name="Anantharaman K."/>
            <person name="Lane K.R."/>
            <person name="Thomas B.C."/>
            <person name="Pan C."/>
            <person name="Northen T.R."/>
            <person name="Banfield J.F."/>
        </authorList>
    </citation>
    <scope>NUCLEOTIDE SEQUENCE [LARGE SCALE GENOMIC DNA]</scope>
    <source>
        <strain evidence="3">WS_9</strain>
    </source>
</reference>
<dbReference type="CDD" id="cd16936">
    <property type="entry name" value="HATPase_RsbW-like"/>
    <property type="match status" value="1"/>
</dbReference>
<accession>A0A538THN4</accession>
<keyword evidence="3" id="KW-0547">Nucleotide-binding</keyword>
<dbReference type="GO" id="GO:0004674">
    <property type="term" value="F:protein serine/threonine kinase activity"/>
    <property type="evidence" value="ECO:0007669"/>
    <property type="project" value="UniProtKB-KW"/>
</dbReference>
<dbReference type="Proteomes" id="UP000317691">
    <property type="component" value="Unassembled WGS sequence"/>
</dbReference>
<keyword evidence="1" id="KW-0808">Transferase</keyword>
<name>A0A538THN4_UNCEI</name>
<gene>
    <name evidence="3" type="ORF">E6K79_10845</name>
</gene>